<keyword evidence="4" id="KW-1185">Reference proteome</keyword>
<sequence length="238" mass="25448">MTPAHLLQGNLDDLLDGWHDKTISIERVNALLDRGPALAISMEKWLRSGLWVMTRSDQDYPRRLKQRLKSDSPAILFGCGNRALLNRGGLAVVGSRKVNDGDLVYSSKLGALASKAGISIVSGAARGVDETAMLGALEAEGTAVGVLADSLLRACSGAKYRKYLLENNLVLVSSFNPEAGFNAGNAMQRNKYIYCLADAALAVHSGTKGGTWTGAHEVLKTGWIPLWVKPTDDPEAGN</sequence>
<organism evidence="3 4">
    <name type="scientific">Thiohalocapsa halophila</name>
    <dbReference type="NCBI Taxonomy" id="69359"/>
    <lineage>
        <taxon>Bacteria</taxon>
        <taxon>Pseudomonadati</taxon>
        <taxon>Pseudomonadota</taxon>
        <taxon>Gammaproteobacteria</taxon>
        <taxon>Chromatiales</taxon>
        <taxon>Chromatiaceae</taxon>
        <taxon>Thiohalocapsa</taxon>
    </lineage>
</organism>
<name>A0ABS1CPL3_9GAMM</name>
<comment type="caution">
    <text evidence="3">The sequence shown here is derived from an EMBL/GenBank/DDBJ whole genome shotgun (WGS) entry which is preliminary data.</text>
</comment>
<accession>A0ABS1CPL3</accession>
<feature type="domain" description="Smf/DprA SLOG" evidence="2">
    <location>
        <begin position="52"/>
        <end position="221"/>
    </location>
</feature>
<evidence type="ECO:0000256" key="1">
    <source>
        <dbReference type="ARBA" id="ARBA00006525"/>
    </source>
</evidence>
<dbReference type="PANTHER" id="PTHR43022">
    <property type="entry name" value="PROTEIN SMF"/>
    <property type="match status" value="1"/>
</dbReference>
<dbReference type="PANTHER" id="PTHR43022:SF1">
    <property type="entry name" value="PROTEIN SMF"/>
    <property type="match status" value="1"/>
</dbReference>
<comment type="similarity">
    <text evidence="1">Belongs to the DprA/Smf family.</text>
</comment>
<reference evidence="3 4" key="1">
    <citation type="journal article" date="2020" name="Microorganisms">
        <title>Osmotic Adaptation and Compatible Solute Biosynthesis of Phototrophic Bacteria as Revealed from Genome Analyses.</title>
        <authorList>
            <person name="Imhoff J.F."/>
            <person name="Rahn T."/>
            <person name="Kunzel S."/>
            <person name="Keller A."/>
            <person name="Neulinger S.C."/>
        </authorList>
    </citation>
    <scope>NUCLEOTIDE SEQUENCE [LARGE SCALE GENOMIC DNA]</scope>
    <source>
        <strain evidence="3 4">DSM 6210</strain>
    </source>
</reference>
<dbReference type="InterPro" id="IPR057666">
    <property type="entry name" value="DrpA_SLOG"/>
</dbReference>
<evidence type="ECO:0000313" key="3">
    <source>
        <dbReference type="EMBL" id="MBK1633877.1"/>
    </source>
</evidence>
<dbReference type="Gene3D" id="3.40.50.450">
    <property type="match status" value="1"/>
</dbReference>
<dbReference type="EMBL" id="NRRV01000134">
    <property type="protein sequence ID" value="MBK1633877.1"/>
    <property type="molecule type" value="Genomic_DNA"/>
</dbReference>
<proteinExistence type="inferred from homology"/>
<dbReference type="Pfam" id="PF02481">
    <property type="entry name" value="DNA_processg_A"/>
    <property type="match status" value="1"/>
</dbReference>
<gene>
    <name evidence="3" type="ORF">CKO31_24725</name>
</gene>
<dbReference type="Proteomes" id="UP000748752">
    <property type="component" value="Unassembled WGS sequence"/>
</dbReference>
<evidence type="ECO:0000313" key="4">
    <source>
        <dbReference type="Proteomes" id="UP000748752"/>
    </source>
</evidence>
<protein>
    <recommendedName>
        <fullName evidence="2">Smf/DprA SLOG domain-containing protein</fullName>
    </recommendedName>
</protein>
<dbReference type="InterPro" id="IPR003488">
    <property type="entry name" value="DprA"/>
</dbReference>
<evidence type="ECO:0000259" key="2">
    <source>
        <dbReference type="Pfam" id="PF02481"/>
    </source>
</evidence>
<dbReference type="SUPFAM" id="SSF102405">
    <property type="entry name" value="MCP/YpsA-like"/>
    <property type="match status" value="1"/>
</dbReference>
<dbReference type="RefSeq" id="WP_200243395.1">
    <property type="nucleotide sequence ID" value="NZ_NRRV01000134.1"/>
</dbReference>